<dbReference type="PANTHER" id="PTHR12358">
    <property type="entry name" value="SPHINGOSINE KINASE"/>
    <property type="match status" value="1"/>
</dbReference>
<dbReference type="InterPro" id="IPR017438">
    <property type="entry name" value="ATP-NAD_kinase_N"/>
</dbReference>
<gene>
    <name evidence="2" type="ORF">H2508_13960</name>
</gene>
<dbReference type="AlphaFoldDB" id="A0A7W2YKI4"/>
<keyword evidence="2" id="KW-0418">Kinase</keyword>
<dbReference type="GO" id="GO:0016301">
    <property type="term" value="F:kinase activity"/>
    <property type="evidence" value="ECO:0007669"/>
    <property type="project" value="UniProtKB-KW"/>
</dbReference>
<dbReference type="PROSITE" id="PS50146">
    <property type="entry name" value="DAGK"/>
    <property type="match status" value="1"/>
</dbReference>
<dbReference type="InterPro" id="IPR001206">
    <property type="entry name" value="Diacylglycerol_kinase_cat_dom"/>
</dbReference>
<dbReference type="Pfam" id="PF00781">
    <property type="entry name" value="DAGK_cat"/>
    <property type="match status" value="1"/>
</dbReference>
<evidence type="ECO:0000313" key="2">
    <source>
        <dbReference type="EMBL" id="MBA6414215.1"/>
    </source>
</evidence>
<dbReference type="EMBL" id="JACFXU010000018">
    <property type="protein sequence ID" value="MBA6414215.1"/>
    <property type="molecule type" value="Genomic_DNA"/>
</dbReference>
<protein>
    <submittedName>
        <fullName evidence="2">NAD(+)/NADH kinase</fullName>
    </submittedName>
</protein>
<evidence type="ECO:0000313" key="3">
    <source>
        <dbReference type="Proteomes" id="UP000539350"/>
    </source>
</evidence>
<keyword evidence="3" id="KW-1185">Reference proteome</keyword>
<feature type="domain" description="DAGKc" evidence="1">
    <location>
        <begin position="20"/>
        <end position="152"/>
    </location>
</feature>
<dbReference type="Gene3D" id="3.40.50.10330">
    <property type="entry name" value="Probable inorganic polyphosphate/atp-NAD kinase, domain 1"/>
    <property type="match status" value="1"/>
</dbReference>
<dbReference type="InterPro" id="IPR050187">
    <property type="entry name" value="Lipid_Phosphate_FormReg"/>
</dbReference>
<dbReference type="SUPFAM" id="SSF111331">
    <property type="entry name" value="NAD kinase/diacylglycerol kinase-like"/>
    <property type="match status" value="1"/>
</dbReference>
<name>A0A7W2YKI4_9GAMM</name>
<evidence type="ECO:0000259" key="1">
    <source>
        <dbReference type="PROSITE" id="PS50146"/>
    </source>
</evidence>
<sequence>MERSDKPSDGAARESPVSDKDHRPFFIVLNGGSGQGGADEAVQLMDEVLASSNRQYEIIKVEQSSTLSAVAEWAVKQAQAQNGIVVAAGGDGTLNAVCQALAGTGIPLGLVPLGTFNYFARNYGIPQDTTLATRCLLDAQLRPIQAGFVNEKIFLVNASLGIYPKLLEDREAYKQNLGRSRVVAFLSALATFMRAHRKLRIDVSIDGEQRPVITSSLVVANNALQLEHIGLGQSEALAQGQLVAVLVKPMGRLALYALLLRGLVQRLGEADNLDGFTFSEMRVSRGRAHRAKIALDGEVSWMQLPLQFKARENALNLLVPSDPQMRERL</sequence>
<reference evidence="2 3" key="1">
    <citation type="submission" date="2020-07" db="EMBL/GenBank/DDBJ databases">
        <title>Halieaceae bacterium, F7430, whole genome shotgun sequencing project.</title>
        <authorList>
            <person name="Jiang S."/>
            <person name="Liu Z.W."/>
            <person name="Du Z.J."/>
        </authorList>
    </citation>
    <scope>NUCLEOTIDE SEQUENCE [LARGE SCALE GENOMIC DNA]</scope>
    <source>
        <strain evidence="2 3">F7430</strain>
    </source>
</reference>
<organism evidence="2 3">
    <name type="scientific">Sediminihaliea albiluteola</name>
    <dbReference type="NCBI Taxonomy" id="2758564"/>
    <lineage>
        <taxon>Bacteria</taxon>
        <taxon>Pseudomonadati</taxon>
        <taxon>Pseudomonadota</taxon>
        <taxon>Gammaproteobacteria</taxon>
        <taxon>Cellvibrionales</taxon>
        <taxon>Halieaceae</taxon>
        <taxon>Sediminihaliea</taxon>
    </lineage>
</organism>
<keyword evidence="2" id="KW-0808">Transferase</keyword>
<proteinExistence type="predicted"/>
<dbReference type="PANTHER" id="PTHR12358:SF54">
    <property type="entry name" value="SPHINGOSINE KINASE RELATED PROTEIN"/>
    <property type="match status" value="1"/>
</dbReference>
<dbReference type="SMART" id="SM00046">
    <property type="entry name" value="DAGKc"/>
    <property type="match status" value="1"/>
</dbReference>
<dbReference type="InterPro" id="IPR016064">
    <property type="entry name" value="NAD/diacylglycerol_kinase_sf"/>
</dbReference>
<accession>A0A7W2YKI4</accession>
<dbReference type="Proteomes" id="UP000539350">
    <property type="component" value="Unassembled WGS sequence"/>
</dbReference>
<comment type="caution">
    <text evidence="2">The sequence shown here is derived from an EMBL/GenBank/DDBJ whole genome shotgun (WGS) entry which is preliminary data.</text>
</comment>
<dbReference type="Gene3D" id="2.60.200.40">
    <property type="match status" value="1"/>
</dbReference>